<comment type="caution">
    <text evidence="1">The sequence shown here is derived from an EMBL/GenBank/DDBJ whole genome shotgun (WGS) entry which is preliminary data.</text>
</comment>
<sequence>IIGGAIVGSQHKWKEFYKLVLESQKITLNNNIVDDDQGIFVMCYYKRPDLFNLNYLGRGKWFDLFRCFRSNTLGAKMQALRI</sequence>
<dbReference type="Pfam" id="PF09612">
    <property type="entry name" value="HtrL_YibB"/>
    <property type="match status" value="1"/>
</dbReference>
<feature type="non-terminal residue" evidence="1">
    <location>
        <position position="82"/>
    </location>
</feature>
<dbReference type="Proteomes" id="UP001208624">
    <property type="component" value="Unassembled WGS sequence"/>
</dbReference>
<organism evidence="1 2">
    <name type="scientific">Escherichia coli</name>
    <dbReference type="NCBI Taxonomy" id="562"/>
    <lineage>
        <taxon>Bacteria</taxon>
        <taxon>Pseudomonadati</taxon>
        <taxon>Pseudomonadota</taxon>
        <taxon>Gammaproteobacteria</taxon>
        <taxon>Enterobacterales</taxon>
        <taxon>Enterobacteriaceae</taxon>
        <taxon>Escherichia</taxon>
    </lineage>
</organism>
<name>A0AAP3ELA4_ECOLX</name>
<dbReference type="InterPro" id="IPR011735">
    <property type="entry name" value="WlaTC/HtrL_glycosyltransf"/>
</dbReference>
<accession>A0AAP3ELA4</accession>
<gene>
    <name evidence="1" type="ORF">OFN31_32575</name>
</gene>
<evidence type="ECO:0000313" key="2">
    <source>
        <dbReference type="Proteomes" id="UP001208624"/>
    </source>
</evidence>
<dbReference type="EMBL" id="JAOVKC010001494">
    <property type="protein sequence ID" value="MCV5626368.1"/>
    <property type="molecule type" value="Genomic_DNA"/>
</dbReference>
<feature type="non-terminal residue" evidence="1">
    <location>
        <position position="1"/>
    </location>
</feature>
<proteinExistence type="predicted"/>
<dbReference type="AlphaFoldDB" id="A0AAP3ELA4"/>
<evidence type="ECO:0000313" key="1">
    <source>
        <dbReference type="EMBL" id="MCV5626368.1"/>
    </source>
</evidence>
<reference evidence="1" key="1">
    <citation type="submission" date="2023-06" db="EMBL/GenBank/DDBJ databases">
        <title>Deciphering the underlying mechanisms mediating the transmission of blaNDM gene from human to animals in China.</title>
        <authorList>
            <person name="Chen K."/>
            <person name="Chen S."/>
        </authorList>
    </citation>
    <scope>NUCLEOTIDE SEQUENCE</scope>
    <source>
        <strain evidence="1">1199</strain>
    </source>
</reference>
<protein>
    <submittedName>
        <fullName evidence="1">Uncharacterized protein</fullName>
    </submittedName>
</protein>